<keyword evidence="1" id="KW-0805">Transcription regulation</keyword>
<evidence type="ECO:0000256" key="3">
    <source>
        <dbReference type="ARBA" id="ARBA00023163"/>
    </source>
</evidence>
<keyword evidence="3" id="KW-0804">Transcription</keyword>
<keyword evidence="2" id="KW-0238">DNA-binding</keyword>
<dbReference type="SMART" id="SM00717">
    <property type="entry name" value="SANT"/>
    <property type="match status" value="2"/>
</dbReference>
<evidence type="ECO:0000256" key="1">
    <source>
        <dbReference type="ARBA" id="ARBA00023015"/>
    </source>
</evidence>
<dbReference type="GO" id="GO:0019185">
    <property type="term" value="C:snRNA-activating protein complex"/>
    <property type="evidence" value="ECO:0007669"/>
    <property type="project" value="TreeGrafter"/>
</dbReference>
<feature type="domain" description="Myb-like" evidence="6">
    <location>
        <begin position="79"/>
        <end position="129"/>
    </location>
</feature>
<dbReference type="GO" id="GO:0000978">
    <property type="term" value="F:RNA polymerase II cis-regulatory region sequence-specific DNA binding"/>
    <property type="evidence" value="ECO:0007669"/>
    <property type="project" value="TreeGrafter"/>
</dbReference>
<protein>
    <submittedName>
        <fullName evidence="8">Myb-like DNA-binding domain containing protein</fullName>
    </submittedName>
</protein>
<dbReference type="GeneID" id="94832707"/>
<feature type="domain" description="HTH myb-type" evidence="7">
    <location>
        <begin position="83"/>
        <end position="133"/>
    </location>
</feature>
<dbReference type="GO" id="GO:0042795">
    <property type="term" value="P:snRNA transcription by RNA polymerase II"/>
    <property type="evidence" value="ECO:0007669"/>
    <property type="project" value="TreeGrafter"/>
</dbReference>
<feature type="domain" description="Myb-like" evidence="6">
    <location>
        <begin position="28"/>
        <end position="78"/>
    </location>
</feature>
<dbReference type="RefSeq" id="XP_068367959.1">
    <property type="nucleotide sequence ID" value="XM_068498003.1"/>
</dbReference>
<dbReference type="EMBL" id="MLAK01000314">
    <property type="protein sequence ID" value="OHT14823.1"/>
    <property type="molecule type" value="Genomic_DNA"/>
</dbReference>
<dbReference type="PANTHER" id="PTHR46621:SF1">
    <property type="entry name" value="SNRNA-ACTIVATING PROTEIN COMPLEX SUBUNIT 4"/>
    <property type="match status" value="1"/>
</dbReference>
<feature type="domain" description="HTH myb-type" evidence="7">
    <location>
        <begin position="28"/>
        <end position="82"/>
    </location>
</feature>
<dbReference type="PROSITE" id="PS50090">
    <property type="entry name" value="MYB_LIKE"/>
    <property type="match status" value="2"/>
</dbReference>
<evidence type="ECO:0000313" key="8">
    <source>
        <dbReference type="EMBL" id="OHT14823.1"/>
    </source>
</evidence>
<dbReference type="GO" id="GO:0001006">
    <property type="term" value="F:RNA polymerase III type 3 promoter sequence-specific DNA binding"/>
    <property type="evidence" value="ECO:0007669"/>
    <property type="project" value="TreeGrafter"/>
</dbReference>
<dbReference type="AlphaFoldDB" id="A0A1J4KU80"/>
<sequence length="268" mass="31121">MISAYNNFTEVLDEQQSVVSPAQSTSKRNYKPHAKFTIDDDETLKNLVIELGENWNEIANRMPGRNPRQVRERYQNYLSPSLNTSRWTIEEDTLLVQKVQEIGQKWVKISRFFPNRTDQMMKNRYNVLKRKQMKKMASIENSSVSSSTDSSSESNVSSPEPSNNFYAPQISHNMSQQYIPQQIAQQAQTQQQYIPQQFVPQQINISINVQQPQIVEQNVQQISNAFDPFIDAPISIEDIPVFDVEFEGTEFLYEENENEFDSLFFGLN</sequence>
<keyword evidence="9" id="KW-1185">Reference proteome</keyword>
<evidence type="ECO:0000256" key="4">
    <source>
        <dbReference type="ARBA" id="ARBA00023242"/>
    </source>
</evidence>
<proteinExistence type="predicted"/>
<evidence type="ECO:0000313" key="9">
    <source>
        <dbReference type="Proteomes" id="UP000179807"/>
    </source>
</evidence>
<feature type="compositionally biased region" description="Low complexity" evidence="5">
    <location>
        <begin position="138"/>
        <end position="164"/>
    </location>
</feature>
<organism evidence="8 9">
    <name type="scientific">Tritrichomonas foetus</name>
    <dbReference type="NCBI Taxonomy" id="1144522"/>
    <lineage>
        <taxon>Eukaryota</taxon>
        <taxon>Metamonada</taxon>
        <taxon>Parabasalia</taxon>
        <taxon>Tritrichomonadida</taxon>
        <taxon>Tritrichomonadidae</taxon>
        <taxon>Tritrichomonas</taxon>
    </lineage>
</organism>
<reference evidence="8" key="1">
    <citation type="submission" date="2016-10" db="EMBL/GenBank/DDBJ databases">
        <authorList>
            <person name="Benchimol M."/>
            <person name="Almeida L.G."/>
            <person name="Vasconcelos A.T."/>
            <person name="Perreira-Neves A."/>
            <person name="Rosa I.A."/>
            <person name="Tasca T."/>
            <person name="Bogo M.R."/>
            <person name="de Souza W."/>
        </authorList>
    </citation>
    <scope>NUCLEOTIDE SEQUENCE [LARGE SCALE GENOMIC DNA]</scope>
    <source>
        <strain evidence="8">K</strain>
    </source>
</reference>
<comment type="caution">
    <text evidence="8">The sequence shown here is derived from an EMBL/GenBank/DDBJ whole genome shotgun (WGS) entry which is preliminary data.</text>
</comment>
<dbReference type="InterPro" id="IPR009057">
    <property type="entry name" value="Homeodomain-like_sf"/>
</dbReference>
<dbReference type="InterPro" id="IPR051575">
    <property type="entry name" value="Myb-like_DNA-bd"/>
</dbReference>
<dbReference type="SUPFAM" id="SSF46689">
    <property type="entry name" value="Homeodomain-like"/>
    <property type="match status" value="1"/>
</dbReference>
<dbReference type="Proteomes" id="UP000179807">
    <property type="component" value="Unassembled WGS sequence"/>
</dbReference>
<dbReference type="Pfam" id="PF00249">
    <property type="entry name" value="Myb_DNA-binding"/>
    <property type="match status" value="2"/>
</dbReference>
<dbReference type="PANTHER" id="PTHR46621">
    <property type="entry name" value="SNRNA-ACTIVATING PROTEIN COMPLEX SUBUNIT 4"/>
    <property type="match status" value="1"/>
</dbReference>
<name>A0A1J4KU80_9EUKA</name>
<evidence type="ECO:0000259" key="6">
    <source>
        <dbReference type="PROSITE" id="PS50090"/>
    </source>
</evidence>
<keyword evidence="4" id="KW-0539">Nucleus</keyword>
<dbReference type="InterPro" id="IPR001005">
    <property type="entry name" value="SANT/Myb"/>
</dbReference>
<accession>A0A1J4KU80</accession>
<evidence type="ECO:0000256" key="5">
    <source>
        <dbReference type="SAM" id="MobiDB-lite"/>
    </source>
</evidence>
<dbReference type="VEuPathDB" id="TrichDB:TRFO_14758"/>
<dbReference type="InterPro" id="IPR017930">
    <property type="entry name" value="Myb_dom"/>
</dbReference>
<dbReference type="CDD" id="cd00167">
    <property type="entry name" value="SANT"/>
    <property type="match status" value="2"/>
</dbReference>
<evidence type="ECO:0000259" key="7">
    <source>
        <dbReference type="PROSITE" id="PS51294"/>
    </source>
</evidence>
<dbReference type="OrthoDB" id="39591at2759"/>
<dbReference type="GO" id="GO:0042796">
    <property type="term" value="P:snRNA transcription by RNA polymerase III"/>
    <property type="evidence" value="ECO:0007669"/>
    <property type="project" value="TreeGrafter"/>
</dbReference>
<gene>
    <name evidence="8" type="ORF">TRFO_14758</name>
</gene>
<feature type="region of interest" description="Disordered" evidence="5">
    <location>
        <begin position="136"/>
        <end position="168"/>
    </location>
</feature>
<dbReference type="PROSITE" id="PS51294">
    <property type="entry name" value="HTH_MYB"/>
    <property type="match status" value="2"/>
</dbReference>
<dbReference type="Gene3D" id="1.10.10.60">
    <property type="entry name" value="Homeodomain-like"/>
    <property type="match status" value="2"/>
</dbReference>
<evidence type="ECO:0000256" key="2">
    <source>
        <dbReference type="ARBA" id="ARBA00023125"/>
    </source>
</evidence>